<dbReference type="PIRSF" id="PIRSF006661">
    <property type="entry name" value="PP-lp_UCP006661"/>
    <property type="match status" value="1"/>
</dbReference>
<evidence type="ECO:0000256" key="1">
    <source>
        <dbReference type="PIRSR" id="PIRSR006661-1"/>
    </source>
</evidence>
<dbReference type="InterPro" id="IPR052188">
    <property type="entry name" value="Ni-pincer_cofactor_biosynth"/>
</dbReference>
<sequence>MLQKIIPYFKPYLAEGICIAFSGGADSSLLLKAACLARETAAASDPSAQVLPILAVIAQTRLHPHEDTLQARKLALSMGADCLVLEIDEFQDPRIMDNPKNRCFLCKKLLFSSIKKSALKQGRLHVFDGSNQSDTAEYRPGLAALKELGIKSPLLELGITKPQVRELSRKLGLVTSDKPAAPCMATRLPYGARLDFDLLDRIHQGEIALRQLGFYNVRLRFHDPLIRIEVDEKDLEQVTRHREAIIRLVKNLGFSYVTLDLEGFRSGSMDLFVS</sequence>
<evidence type="ECO:0000313" key="3">
    <source>
        <dbReference type="Proteomes" id="UP000886889"/>
    </source>
</evidence>
<dbReference type="InterPro" id="IPR005232">
    <property type="entry name" value="LarE"/>
</dbReference>
<dbReference type="InterPro" id="IPR014729">
    <property type="entry name" value="Rossmann-like_a/b/a_fold"/>
</dbReference>
<accession>A0A9D1P0K7</accession>
<organism evidence="2 3">
    <name type="scientific">Candidatus Merdiplasma excrementigallinarum</name>
    <dbReference type="NCBI Taxonomy" id="2840864"/>
    <lineage>
        <taxon>Bacteria</taxon>
        <taxon>Bacillati</taxon>
        <taxon>Bacillota</taxon>
        <taxon>Clostridia</taxon>
        <taxon>Lachnospirales</taxon>
        <taxon>Lachnospiraceae</taxon>
        <taxon>Lachnospiraceae incertae sedis</taxon>
        <taxon>Candidatus Merdiplasma</taxon>
    </lineage>
</organism>
<evidence type="ECO:0000313" key="2">
    <source>
        <dbReference type="EMBL" id="HIV23363.1"/>
    </source>
</evidence>
<dbReference type="GO" id="GO:0016783">
    <property type="term" value="F:sulfurtransferase activity"/>
    <property type="evidence" value="ECO:0007669"/>
    <property type="project" value="InterPro"/>
</dbReference>
<dbReference type="EMBL" id="DVOS01000046">
    <property type="protein sequence ID" value="HIV23363.1"/>
    <property type="molecule type" value="Genomic_DNA"/>
</dbReference>
<reference evidence="2" key="2">
    <citation type="journal article" date="2021" name="PeerJ">
        <title>Extensive microbial diversity within the chicken gut microbiome revealed by metagenomics and culture.</title>
        <authorList>
            <person name="Gilroy R."/>
            <person name="Ravi A."/>
            <person name="Getino M."/>
            <person name="Pursley I."/>
            <person name="Horton D.L."/>
            <person name="Alikhan N.F."/>
            <person name="Baker D."/>
            <person name="Gharbi K."/>
            <person name="Hall N."/>
            <person name="Watson M."/>
            <person name="Adriaenssens E.M."/>
            <person name="Foster-Nyarko E."/>
            <person name="Jarju S."/>
            <person name="Secka A."/>
            <person name="Antonio M."/>
            <person name="Oren A."/>
            <person name="Chaudhuri R.R."/>
            <person name="La Ragione R."/>
            <person name="Hildebrand F."/>
            <person name="Pallen M.J."/>
        </authorList>
    </citation>
    <scope>NUCLEOTIDE SEQUENCE</scope>
    <source>
        <strain evidence="2">ChiBcec6-7307</strain>
    </source>
</reference>
<reference evidence="2" key="1">
    <citation type="submission" date="2020-10" db="EMBL/GenBank/DDBJ databases">
        <authorList>
            <person name="Gilroy R."/>
        </authorList>
    </citation>
    <scope>NUCLEOTIDE SEQUENCE</scope>
    <source>
        <strain evidence="2">ChiBcec6-7307</strain>
    </source>
</reference>
<dbReference type="Gene3D" id="3.40.50.620">
    <property type="entry name" value="HUPs"/>
    <property type="match status" value="1"/>
</dbReference>
<dbReference type="NCBIfam" id="TIGR00268">
    <property type="entry name" value="ATP-dependent sacrificial sulfur transferase LarE"/>
    <property type="match status" value="1"/>
</dbReference>
<protein>
    <submittedName>
        <fullName evidence="2">ATP-dependent sacrificial sulfur transferase LarE</fullName>
    </submittedName>
</protein>
<feature type="active site" description="Nucleophile and sulfur donor" evidence="1">
    <location>
        <position position="183"/>
    </location>
</feature>
<dbReference type="AlphaFoldDB" id="A0A9D1P0K7"/>
<proteinExistence type="predicted"/>
<dbReference type="CDD" id="cd01990">
    <property type="entry name" value="LarE-like"/>
    <property type="match status" value="1"/>
</dbReference>
<gene>
    <name evidence="2" type="primary">larE</name>
    <name evidence="2" type="ORF">IAC80_05425</name>
</gene>
<name>A0A9D1P0K7_9FIRM</name>
<dbReference type="SUPFAM" id="SSF52402">
    <property type="entry name" value="Adenine nucleotide alpha hydrolases-like"/>
    <property type="match status" value="1"/>
</dbReference>
<dbReference type="PANTHER" id="PTHR43169">
    <property type="entry name" value="EXSB FAMILY PROTEIN"/>
    <property type="match status" value="1"/>
</dbReference>
<dbReference type="Proteomes" id="UP000886889">
    <property type="component" value="Unassembled WGS sequence"/>
</dbReference>
<comment type="caution">
    <text evidence="2">The sequence shown here is derived from an EMBL/GenBank/DDBJ whole genome shotgun (WGS) entry which is preliminary data.</text>
</comment>
<keyword evidence="2" id="KW-0808">Transferase</keyword>
<dbReference type="PANTHER" id="PTHR43169:SF2">
    <property type="entry name" value="NAD_GMP SYNTHASE DOMAIN-CONTAINING PROTEIN"/>
    <property type="match status" value="1"/>
</dbReference>